<proteinExistence type="inferred from homology"/>
<dbReference type="InterPro" id="IPR006016">
    <property type="entry name" value="UspA"/>
</dbReference>
<feature type="domain" description="UspA" evidence="2">
    <location>
        <begin position="147"/>
        <end position="284"/>
    </location>
</feature>
<organism evidence="3 4">
    <name type="scientific">Rhodococcus opacus RKJ300 = JCM 13270</name>
    <dbReference type="NCBI Taxonomy" id="1165867"/>
    <lineage>
        <taxon>Bacteria</taxon>
        <taxon>Bacillati</taxon>
        <taxon>Actinomycetota</taxon>
        <taxon>Actinomycetes</taxon>
        <taxon>Mycobacteriales</taxon>
        <taxon>Nocardiaceae</taxon>
        <taxon>Rhodococcus</taxon>
    </lineage>
</organism>
<dbReference type="InterPro" id="IPR014729">
    <property type="entry name" value="Rossmann-like_a/b/a_fold"/>
</dbReference>
<dbReference type="SUPFAM" id="SSF52402">
    <property type="entry name" value="Adenine nucleotide alpha hydrolases-like"/>
    <property type="match status" value="2"/>
</dbReference>
<reference evidence="3 4" key="1">
    <citation type="journal article" date="2012" name="J. Bacteriol.">
        <title>Draft genome sequence of the nitrophenol-degrading actinomycete Rhodococcus imtechensis RKJ300.</title>
        <authorList>
            <person name="Vikram S."/>
            <person name="Kumar S."/>
            <person name="Subramanian S."/>
            <person name="Raghava G.P."/>
        </authorList>
    </citation>
    <scope>NUCLEOTIDE SEQUENCE [LARGE SCALE GENOMIC DNA]</scope>
    <source>
        <strain evidence="3 4">RKJ300</strain>
    </source>
</reference>
<gene>
    <name evidence="3" type="ORF">W59_05918</name>
</gene>
<dbReference type="Pfam" id="PF00582">
    <property type="entry name" value="Usp"/>
    <property type="match status" value="2"/>
</dbReference>
<accession>I0WWW5</accession>
<dbReference type="PATRIC" id="fig|1165867.3.peg.1212"/>
<protein>
    <submittedName>
        <fullName evidence="3">Usp family protein</fullName>
    </submittedName>
</protein>
<evidence type="ECO:0000259" key="2">
    <source>
        <dbReference type="Pfam" id="PF00582"/>
    </source>
</evidence>
<dbReference type="Gene3D" id="1.10.8.1060">
    <property type="entry name" value="Corynebacterium glutamicum thioredoxin-dependent arsenate reductase, N-terminal domain"/>
    <property type="match status" value="1"/>
</dbReference>
<dbReference type="AlphaFoldDB" id="I0WWW5"/>
<dbReference type="Proteomes" id="UP000006447">
    <property type="component" value="Unassembled WGS sequence"/>
</dbReference>
<feature type="domain" description="UspA" evidence="2">
    <location>
        <begin position="2"/>
        <end position="135"/>
    </location>
</feature>
<comment type="similarity">
    <text evidence="1">Belongs to the universal stress protein A family.</text>
</comment>
<dbReference type="InterPro" id="IPR006015">
    <property type="entry name" value="Universal_stress_UspA"/>
</dbReference>
<name>I0WWW5_RHOOP</name>
<evidence type="ECO:0000313" key="4">
    <source>
        <dbReference type="Proteomes" id="UP000006447"/>
    </source>
</evidence>
<dbReference type="EMBL" id="AJJH01000023">
    <property type="protein sequence ID" value="EID80881.1"/>
    <property type="molecule type" value="Genomic_DNA"/>
</dbReference>
<dbReference type="PANTHER" id="PTHR46553:SF3">
    <property type="entry name" value="ADENINE NUCLEOTIDE ALPHA HYDROLASES-LIKE SUPERFAMILY PROTEIN"/>
    <property type="match status" value="1"/>
</dbReference>
<evidence type="ECO:0000313" key="3">
    <source>
        <dbReference type="EMBL" id="EID80881.1"/>
    </source>
</evidence>
<dbReference type="PRINTS" id="PR01438">
    <property type="entry name" value="UNVRSLSTRESS"/>
</dbReference>
<comment type="caution">
    <text evidence="3">The sequence shown here is derived from an EMBL/GenBank/DDBJ whole genome shotgun (WGS) entry which is preliminary data.</text>
</comment>
<evidence type="ECO:0000256" key="1">
    <source>
        <dbReference type="ARBA" id="ARBA00008791"/>
    </source>
</evidence>
<dbReference type="NCBIfam" id="NF046112">
    <property type="entry name" value="MSMEG_6209_Nter"/>
    <property type="match status" value="1"/>
</dbReference>
<sequence length="386" mass="41207">MTGVDGSRVGLEASLWAAALAARLGCPLRIVHALPDAPSSAADNAVIRQGSAAAAARETGELVLNETLVLVRERWPHLEMRADLVPGPPARALAAASADARMVVIGNTGAGALRTRIIGSTAIALTKHASCPVTIWQGQPGAPSDHRPIVVGVDDAELSAGAVRQAFNYAHLVDAPVVAVHAWSAYHHTVGGTVPYVLDLDQIERDERVLLTARLAAAVRAFPDVTVTHTVTRRDPRRALAERATEAQLVVVGSSGHGRLAGAVLGSVSHYLLHHSTCPAMVCPATTGGPDHADKDDKDDEDIRSRAAAFNAYNEARRAHLVEDEPRQIDSVRKHLSRKYPDTDPGTIDEAVSWALRRFDGTKVRDFVPLLVERAATETLDDTEHL</sequence>
<dbReference type="Gene3D" id="3.40.50.620">
    <property type="entry name" value="HUPs"/>
    <property type="match status" value="2"/>
</dbReference>
<dbReference type="PANTHER" id="PTHR46553">
    <property type="entry name" value="ADENINE NUCLEOTIDE ALPHA HYDROLASES-LIKE SUPERFAMILY PROTEIN"/>
    <property type="match status" value="1"/>
</dbReference>